<dbReference type="RefSeq" id="WP_044519836.1">
    <property type="nucleotide sequence ID" value="NZ_HG322952.1"/>
</dbReference>
<keyword evidence="2" id="KW-0732">Signal</keyword>
<gene>
    <name evidence="3" type="ORF">HGA11_24340</name>
</gene>
<dbReference type="AlphaFoldDB" id="A0A7X6MSJ6"/>
<evidence type="ECO:0000313" key="3">
    <source>
        <dbReference type="EMBL" id="NKZ14115.1"/>
    </source>
</evidence>
<name>A0A7X6MSJ6_9MYCO</name>
<feature type="compositionally biased region" description="Low complexity" evidence="1">
    <location>
        <begin position="399"/>
        <end position="414"/>
    </location>
</feature>
<protein>
    <recommendedName>
        <fullName evidence="5">PE-PGRS family protein</fullName>
    </recommendedName>
</protein>
<proteinExistence type="predicted"/>
<dbReference type="Proteomes" id="UP000518188">
    <property type="component" value="Unassembled WGS sequence"/>
</dbReference>
<feature type="compositionally biased region" description="Low complexity" evidence="1">
    <location>
        <begin position="319"/>
        <end position="335"/>
    </location>
</feature>
<organism evidence="3 4">
    <name type="scientific">Mycolicibacterium septicum DSM 44393</name>
    <dbReference type="NCBI Taxonomy" id="1341646"/>
    <lineage>
        <taxon>Bacteria</taxon>
        <taxon>Bacillati</taxon>
        <taxon>Actinomycetota</taxon>
        <taxon>Actinomycetes</taxon>
        <taxon>Mycobacteriales</taxon>
        <taxon>Mycobacteriaceae</taxon>
        <taxon>Mycolicibacterium</taxon>
    </lineage>
</organism>
<dbReference type="EMBL" id="JAAXPJ010000011">
    <property type="protein sequence ID" value="NKZ14115.1"/>
    <property type="molecule type" value="Genomic_DNA"/>
</dbReference>
<feature type="signal peptide" evidence="2">
    <location>
        <begin position="1"/>
        <end position="22"/>
    </location>
</feature>
<evidence type="ECO:0000256" key="2">
    <source>
        <dbReference type="SAM" id="SignalP"/>
    </source>
</evidence>
<evidence type="ECO:0000256" key="1">
    <source>
        <dbReference type="SAM" id="MobiDB-lite"/>
    </source>
</evidence>
<evidence type="ECO:0000313" key="4">
    <source>
        <dbReference type="Proteomes" id="UP000518188"/>
    </source>
</evidence>
<feature type="region of interest" description="Disordered" evidence="1">
    <location>
        <begin position="319"/>
        <end position="414"/>
    </location>
</feature>
<comment type="caution">
    <text evidence="3">The sequence shown here is derived from an EMBL/GenBank/DDBJ whole genome shotgun (WGS) entry which is preliminary data.</text>
</comment>
<accession>A0A7X6MSJ6</accession>
<reference evidence="3 4" key="1">
    <citation type="submission" date="2020-04" db="EMBL/GenBank/DDBJ databases">
        <title>MicrobeNet Type strains.</title>
        <authorList>
            <person name="Nicholson A.C."/>
        </authorList>
    </citation>
    <scope>NUCLEOTIDE SEQUENCE [LARGE SCALE GENOMIC DNA]</scope>
    <source>
        <strain evidence="3 4">ATCC 700731</strain>
    </source>
</reference>
<evidence type="ECO:0008006" key="5">
    <source>
        <dbReference type="Google" id="ProtNLM"/>
    </source>
</evidence>
<feature type="chain" id="PRO_5039543188" description="PE-PGRS family protein" evidence="2">
    <location>
        <begin position="23"/>
        <end position="414"/>
    </location>
</feature>
<sequence length="414" mass="40570">MQAAARPYLAAGVALVGASAIAISPVAPPMPDITIPAVSSAEVGLSAATDPIQAYADLFANTIANVSTLIGNEVTDPAPVLLQVITNQLSTAGSLFIALEGSATALGNALDPSNPWSIPSLLQASLTDLLAGNIDSAVANLWSAFLTPVAGAALPLLEPAINAIRQPVQNLANVLSNPAIVALPALGLINVVYRTITVAGNVGQEIVDSARAGDPLGVVNAMLSSPAVIADAFLNGDELGGGVFGPSLGLLSTLRQARDMIAAAITPPPVETARSAADATLKSAAKVVTLDVTPKVAAVSPAPSAVSVAPAPSTETASAADASAAADTSAGATTPVVKDSLKAEPGKTLSTKRSPAAKQVRDGIQGSVKNVTDGLKKAAEGLSGKSAKAGKHAAGKSGGASTSSGSSAGSSDAG</sequence>